<proteinExistence type="predicted"/>
<dbReference type="Gene3D" id="3.40.50.1820">
    <property type="entry name" value="alpha/beta hydrolase"/>
    <property type="match status" value="1"/>
</dbReference>
<dbReference type="eggNOG" id="COG1073">
    <property type="taxonomic scope" value="Bacteria"/>
</dbReference>
<accession>A0A090CYE1</accession>
<evidence type="ECO:0000313" key="3">
    <source>
        <dbReference type="Proteomes" id="UP000031552"/>
    </source>
</evidence>
<dbReference type="GO" id="GO:0052689">
    <property type="term" value="F:carboxylic ester hydrolase activity"/>
    <property type="evidence" value="ECO:0007669"/>
    <property type="project" value="TreeGrafter"/>
</dbReference>
<dbReference type="AlphaFoldDB" id="A0A090CYE1"/>
<dbReference type="InterPro" id="IPR000383">
    <property type="entry name" value="Xaa-Pro-like_dom"/>
</dbReference>
<protein>
    <recommendedName>
        <fullName evidence="1">Xaa-Pro dipeptidyl-peptidase-like domain-containing protein</fullName>
    </recommendedName>
</protein>
<dbReference type="STRING" id="1437425.CSEC_0700"/>
<keyword evidence="3" id="KW-1185">Reference proteome</keyword>
<reference evidence="2" key="2">
    <citation type="submission" date="2014-09" db="EMBL/GenBank/DDBJ databases">
        <title>Criblamydia sequanensis harbors a mega-plasmid encoding arsenite resistance.</title>
        <authorList>
            <person name="Bertelli C."/>
            <person name="Goesmann A."/>
            <person name="Greub G."/>
        </authorList>
    </citation>
    <scope>NUCLEOTIDE SEQUENCE [LARGE SCALE GENOMIC DNA]</scope>
    <source>
        <strain evidence="2">CRIB-18</strain>
    </source>
</reference>
<comment type="caution">
    <text evidence="2">The sequence shown here is derived from an EMBL/GenBank/DDBJ whole genome shotgun (WGS) entry which is preliminary data.</text>
</comment>
<dbReference type="SUPFAM" id="SSF53474">
    <property type="entry name" value="alpha/beta-Hydrolases"/>
    <property type="match status" value="1"/>
</dbReference>
<dbReference type="InterPro" id="IPR053145">
    <property type="entry name" value="AB_hydrolase_Est10"/>
</dbReference>
<dbReference type="InterPro" id="IPR029058">
    <property type="entry name" value="AB_hydrolase_fold"/>
</dbReference>
<gene>
    <name evidence="2" type="ORF">CSEC_0700</name>
</gene>
<dbReference type="OrthoDB" id="9809549at2"/>
<name>A0A090CYE1_9BACT</name>
<dbReference type="Proteomes" id="UP000031552">
    <property type="component" value="Unassembled WGS sequence"/>
</dbReference>
<evidence type="ECO:0000313" key="2">
    <source>
        <dbReference type="EMBL" id="CDR33532.1"/>
    </source>
</evidence>
<dbReference type="EMBL" id="CCEJ010000003">
    <property type="protein sequence ID" value="CDR33532.1"/>
    <property type="molecule type" value="Genomic_DNA"/>
</dbReference>
<organism evidence="2 3">
    <name type="scientific">Candidatus Criblamydia sequanensis CRIB-18</name>
    <dbReference type="NCBI Taxonomy" id="1437425"/>
    <lineage>
        <taxon>Bacteria</taxon>
        <taxon>Pseudomonadati</taxon>
        <taxon>Chlamydiota</taxon>
        <taxon>Chlamydiia</taxon>
        <taxon>Parachlamydiales</taxon>
        <taxon>Candidatus Criblamydiaceae</taxon>
        <taxon>Candidatus Criblamydia</taxon>
    </lineage>
</organism>
<sequence>MEFIEIICSFLPFSVIRINMFRKVFLYFAIFQSFLLAASFSEDQTAENKNFILGTWISSLETQGTKTSNLDLVVTLDEKNRLISRCSLKEHGIKDLPLDLVLTKNSLRFENESLGLHFDGCFNELKNEITGTFYQNENNHTLTLKKRSKLFRPQEPKAPYPYRVENIQYENTFAKVTLAGTLTCPLTDKKCPAVLLIAGSGPNDRDETVFGHKPFFLLADYLTRNGIVVLRVDKRGVASSTGHYESATGLDFADDVQAGVEYLKNRSEVNSKQIGLIGHSEGGLIAPMVASKSKDVAFIILMAGPAITGEELLYEQTQAILQAKGVGLSEREMQRNLQEKLFSIIKEEDDPRIAEIELRKVLERYLNEFPNEKRNALRVIYETQIDRINSNWFRYFLTYDPKTALKQIKIPFLALNGELDLQVSSKQNLPLIAKALKKACNKDYQVIEFPKVNHLFQTALTGSIEEYSQIEETLSPLVLKTISDWICERFKASSETSK</sequence>
<reference evidence="2" key="1">
    <citation type="submission" date="2013-12" db="EMBL/GenBank/DDBJ databases">
        <authorList>
            <person name="Linke B."/>
        </authorList>
    </citation>
    <scope>NUCLEOTIDE SEQUENCE [LARGE SCALE GENOMIC DNA]</scope>
    <source>
        <strain evidence="2">CRIB-18</strain>
    </source>
</reference>
<feature type="domain" description="Xaa-Pro dipeptidyl-peptidase-like" evidence="1">
    <location>
        <begin position="177"/>
        <end position="428"/>
    </location>
</feature>
<dbReference type="PANTHER" id="PTHR43265">
    <property type="entry name" value="ESTERASE ESTD"/>
    <property type="match status" value="1"/>
</dbReference>
<dbReference type="PANTHER" id="PTHR43265:SF1">
    <property type="entry name" value="ESTERASE ESTD"/>
    <property type="match status" value="1"/>
</dbReference>
<evidence type="ECO:0000259" key="1">
    <source>
        <dbReference type="Pfam" id="PF02129"/>
    </source>
</evidence>
<dbReference type="Pfam" id="PF02129">
    <property type="entry name" value="Peptidase_S15"/>
    <property type="match status" value="1"/>
</dbReference>